<evidence type="ECO:0000313" key="2">
    <source>
        <dbReference type="Proteomes" id="UP001159364"/>
    </source>
</evidence>
<keyword evidence="2" id="KW-1185">Reference proteome</keyword>
<protein>
    <submittedName>
        <fullName evidence="1">Uncharacterized protein</fullName>
    </submittedName>
</protein>
<dbReference type="AlphaFoldDB" id="A0AAV8STE2"/>
<evidence type="ECO:0000313" key="1">
    <source>
        <dbReference type="EMBL" id="KAJ8755530.1"/>
    </source>
</evidence>
<name>A0AAV8STE2_9ROSI</name>
<reference evidence="1 2" key="1">
    <citation type="submission" date="2021-09" db="EMBL/GenBank/DDBJ databases">
        <title>Genomic insights and catalytic innovation underlie evolution of tropane alkaloids biosynthesis.</title>
        <authorList>
            <person name="Wang Y.-J."/>
            <person name="Tian T."/>
            <person name="Huang J.-P."/>
            <person name="Huang S.-X."/>
        </authorList>
    </citation>
    <scope>NUCLEOTIDE SEQUENCE [LARGE SCALE GENOMIC DNA]</scope>
    <source>
        <strain evidence="1">KIB-2018</strain>
        <tissue evidence="1">Leaf</tissue>
    </source>
</reference>
<gene>
    <name evidence="1" type="ORF">K2173_019328</name>
</gene>
<organism evidence="1 2">
    <name type="scientific">Erythroxylum novogranatense</name>
    <dbReference type="NCBI Taxonomy" id="1862640"/>
    <lineage>
        <taxon>Eukaryota</taxon>
        <taxon>Viridiplantae</taxon>
        <taxon>Streptophyta</taxon>
        <taxon>Embryophyta</taxon>
        <taxon>Tracheophyta</taxon>
        <taxon>Spermatophyta</taxon>
        <taxon>Magnoliopsida</taxon>
        <taxon>eudicotyledons</taxon>
        <taxon>Gunneridae</taxon>
        <taxon>Pentapetalae</taxon>
        <taxon>rosids</taxon>
        <taxon>fabids</taxon>
        <taxon>Malpighiales</taxon>
        <taxon>Erythroxylaceae</taxon>
        <taxon>Erythroxylum</taxon>
    </lineage>
</organism>
<dbReference type="EMBL" id="JAIWQS010000009">
    <property type="protein sequence ID" value="KAJ8755530.1"/>
    <property type="molecule type" value="Genomic_DNA"/>
</dbReference>
<comment type="caution">
    <text evidence="1">The sequence shown here is derived from an EMBL/GenBank/DDBJ whole genome shotgun (WGS) entry which is preliminary data.</text>
</comment>
<accession>A0AAV8STE2</accession>
<sequence length="265" mass="30143">MILQHLQKLEDGTAIVSATGNNRLGKEPLLSTFFFTDKWQYIDKNSLYYQETVTSSPLVIKFPEDVLKPNVKPETWASIRDKQVIPALEKDGYFMADCGDLKGSRNTFFKASKEIFVCLAKTDSGKPEYESIDILEATGDSGSEKFIRKGNNKMSEKILGYTRTAEVLEKTVRKMELEHCAKKKMVPEHYKLPKESTGYIFRMMKNREEVTLGCSDNANRIEFLAVLDLNEVDSLDMEYDGNWIKIPVKPSTFLIMAGKPLKVPT</sequence>
<dbReference type="Proteomes" id="UP001159364">
    <property type="component" value="Linkage Group LG09"/>
</dbReference>
<proteinExistence type="predicted"/>